<protein>
    <submittedName>
        <fullName evidence="11">Uncharacterized protein</fullName>
    </submittedName>
</protein>
<evidence type="ECO:0000313" key="11">
    <source>
        <dbReference type="EMBL" id="AAP96157.1"/>
    </source>
</evidence>
<dbReference type="InterPro" id="IPR016047">
    <property type="entry name" value="M23ase_b-sheet_dom"/>
</dbReference>
<dbReference type="Pfam" id="PF01551">
    <property type="entry name" value="Peptidase_M23"/>
    <property type="match status" value="1"/>
</dbReference>
<evidence type="ECO:0000259" key="10">
    <source>
        <dbReference type="Pfam" id="PF19425"/>
    </source>
</evidence>
<keyword evidence="12" id="KW-1185">Reference proteome</keyword>
<dbReference type="GO" id="GO:0046872">
    <property type="term" value="F:metal ion binding"/>
    <property type="evidence" value="ECO:0007669"/>
    <property type="project" value="UniProtKB-KW"/>
</dbReference>
<keyword evidence="8" id="KW-1133">Transmembrane helix</keyword>
<evidence type="ECO:0000313" key="12">
    <source>
        <dbReference type="Proteomes" id="UP000001022"/>
    </source>
</evidence>
<organism evidence="11 12">
    <name type="scientific">Haemophilus ducreyi (strain 35000HP / ATCC 700724)</name>
    <dbReference type="NCBI Taxonomy" id="233412"/>
    <lineage>
        <taxon>Bacteria</taxon>
        <taxon>Pseudomonadati</taxon>
        <taxon>Pseudomonadota</taxon>
        <taxon>Gammaproteobacteria</taxon>
        <taxon>Pasteurellales</taxon>
        <taxon>Pasteurellaceae</taxon>
        <taxon>Haemophilus</taxon>
    </lineage>
</organism>
<accession>Q7VLS8</accession>
<dbReference type="Pfam" id="PF19425">
    <property type="entry name" value="Csd3_N2"/>
    <property type="match status" value="1"/>
</dbReference>
<dbReference type="AlphaFoldDB" id="Q7VLS8"/>
<sequence length="518" mass="58763">MLIGYILRHVVLARERRRKKLRYKIMLFFIALLSILMSIFLVSKNDFLNKDSLSDVDHYLINQQGDLAEEVTEQADIHDPKNETNGQSYAVELGQAVDEQSQWSKAESDMIEDHNATSYDDELKDQDDEVEGLYGQIEKKDKVIEEVLSPEAEKIVDDIIEVADEALRIQDQFSYTVAQGDKLKDVLEQSGLGRVVAEAMIERFPELANLKGGQQFYWILDNHSELEYMNWLVSEKEELIYQRTEDGEWAFQKIKKKGEWRQDVVRGVIIGSFYASLKNVGLSDRQIKQLSVGLQSQIATNRLRKGDRFAILVRREYVDGKVTDVGNVEGILVVSNKKRHYAIQADNGRYYSNHGETLSRGFARIPLLYAARISSNYNPRRLHPITRRIRPHNGVDFSVPTGTPAIAPGDGVVEHIAYQAHGAGRYIKIRHGHITTVYMHLSKALVKVGQRVKKGERIALSGNTGGSTGPHLHYEFHINGRPVNPMTVKLPGASSVMANKERQAFLKRAKQVEAKLKL</sequence>
<dbReference type="InterPro" id="IPR050570">
    <property type="entry name" value="Cell_wall_metabolism_enzyme"/>
</dbReference>
<evidence type="ECO:0000256" key="7">
    <source>
        <dbReference type="ARBA" id="ARBA00023049"/>
    </source>
</evidence>
<dbReference type="FunFam" id="2.70.70.10:FF:000002">
    <property type="entry name" value="Murein DD-endopeptidase MepM"/>
    <property type="match status" value="1"/>
</dbReference>
<dbReference type="STRING" id="233412.HD_1339"/>
<evidence type="ECO:0000256" key="2">
    <source>
        <dbReference type="ARBA" id="ARBA00004196"/>
    </source>
</evidence>
<comment type="subcellular location">
    <subcellularLocation>
        <location evidence="2">Cell envelope</location>
    </subcellularLocation>
</comment>
<keyword evidence="5" id="KW-0378">Hydrolase</keyword>
<dbReference type="Proteomes" id="UP000001022">
    <property type="component" value="Chromosome"/>
</dbReference>
<dbReference type="CDD" id="cd12797">
    <property type="entry name" value="M23_peptidase"/>
    <property type="match status" value="1"/>
</dbReference>
<feature type="transmembrane region" description="Helical" evidence="8">
    <location>
        <begin position="21"/>
        <end position="42"/>
    </location>
</feature>
<dbReference type="GO" id="GO:0004222">
    <property type="term" value="F:metalloendopeptidase activity"/>
    <property type="evidence" value="ECO:0007669"/>
    <property type="project" value="TreeGrafter"/>
</dbReference>
<feature type="domain" description="Csd3-like second N-terminal" evidence="10">
    <location>
        <begin position="257"/>
        <end position="379"/>
    </location>
</feature>
<keyword evidence="7" id="KW-0482">Metalloprotease</keyword>
<keyword evidence="6" id="KW-0862">Zinc</keyword>
<dbReference type="PANTHER" id="PTHR21666">
    <property type="entry name" value="PEPTIDASE-RELATED"/>
    <property type="match status" value="1"/>
</dbReference>
<dbReference type="SUPFAM" id="SSF51261">
    <property type="entry name" value="Duplicated hybrid motif"/>
    <property type="match status" value="1"/>
</dbReference>
<evidence type="ECO:0000259" key="9">
    <source>
        <dbReference type="Pfam" id="PF01551"/>
    </source>
</evidence>
<dbReference type="Gene3D" id="2.70.70.10">
    <property type="entry name" value="Glucose Permease (Domain IIA)"/>
    <property type="match status" value="1"/>
</dbReference>
<keyword evidence="8" id="KW-0472">Membrane</keyword>
<dbReference type="eggNOG" id="COG0739">
    <property type="taxonomic scope" value="Bacteria"/>
</dbReference>
<dbReference type="Gene3D" id="3.10.450.350">
    <property type="match status" value="2"/>
</dbReference>
<keyword evidence="4" id="KW-0479">Metal-binding</keyword>
<dbReference type="KEGG" id="hdu:HD_1339"/>
<comment type="cofactor">
    <cofactor evidence="1">
        <name>Zn(2+)</name>
        <dbReference type="ChEBI" id="CHEBI:29105"/>
    </cofactor>
</comment>
<dbReference type="EMBL" id="AE017143">
    <property type="protein sequence ID" value="AAP96157.1"/>
    <property type="molecule type" value="Genomic_DNA"/>
</dbReference>
<dbReference type="HOGENOM" id="CLU_026846_3_2_6"/>
<dbReference type="NCBIfam" id="NF008652">
    <property type="entry name" value="PRK11649.1"/>
    <property type="match status" value="1"/>
</dbReference>
<dbReference type="GO" id="GO:0030313">
    <property type="term" value="C:cell envelope"/>
    <property type="evidence" value="ECO:0007669"/>
    <property type="project" value="UniProtKB-SubCell"/>
</dbReference>
<reference evidence="12" key="1">
    <citation type="submission" date="2003-06" db="EMBL/GenBank/DDBJ databases">
        <title>The complete genome sequence of Haemophilus ducreyi.</title>
        <authorList>
            <person name="Munson R.S. Jr."/>
            <person name="Ray W.C."/>
            <person name="Mahairas G."/>
            <person name="Sabo P."/>
            <person name="Mungur R."/>
            <person name="Johnson L."/>
            <person name="Nguyen D."/>
            <person name="Wang J."/>
            <person name="Forst C."/>
            <person name="Hood L."/>
        </authorList>
    </citation>
    <scope>NUCLEOTIDE SEQUENCE [LARGE SCALE GENOMIC DNA]</scope>
    <source>
        <strain evidence="12">35000HP / ATCC 700724</strain>
    </source>
</reference>
<feature type="domain" description="M23ase beta-sheet core" evidence="9">
    <location>
        <begin position="391"/>
        <end position="485"/>
    </location>
</feature>
<proteinExistence type="predicted"/>
<evidence type="ECO:0000256" key="1">
    <source>
        <dbReference type="ARBA" id="ARBA00001947"/>
    </source>
</evidence>
<name>Q7VLS8_HAEDU</name>
<evidence type="ECO:0000256" key="3">
    <source>
        <dbReference type="ARBA" id="ARBA00022670"/>
    </source>
</evidence>
<dbReference type="MEROPS" id="M23.011"/>
<keyword evidence="8" id="KW-0812">Transmembrane</keyword>
<dbReference type="PANTHER" id="PTHR21666:SF292">
    <property type="entry name" value="MUREIN DD-ENDOPEPTIDASE MEPM"/>
    <property type="match status" value="1"/>
</dbReference>
<keyword evidence="3" id="KW-0645">Protease</keyword>
<dbReference type="InterPro" id="IPR045834">
    <property type="entry name" value="Csd3_N2"/>
</dbReference>
<evidence type="ECO:0000256" key="5">
    <source>
        <dbReference type="ARBA" id="ARBA00022801"/>
    </source>
</evidence>
<dbReference type="InterPro" id="IPR011055">
    <property type="entry name" value="Dup_hybrid_motif"/>
</dbReference>
<evidence type="ECO:0000256" key="6">
    <source>
        <dbReference type="ARBA" id="ARBA00022833"/>
    </source>
</evidence>
<evidence type="ECO:0000256" key="4">
    <source>
        <dbReference type="ARBA" id="ARBA00022723"/>
    </source>
</evidence>
<dbReference type="GO" id="GO:0006508">
    <property type="term" value="P:proteolysis"/>
    <property type="evidence" value="ECO:0007669"/>
    <property type="project" value="UniProtKB-KW"/>
</dbReference>
<evidence type="ECO:0000256" key="8">
    <source>
        <dbReference type="SAM" id="Phobius"/>
    </source>
</evidence>
<gene>
    <name evidence="11" type="ordered locus">HD_1339</name>
</gene>